<feature type="compositionally biased region" description="Basic and acidic residues" evidence="1">
    <location>
        <begin position="30"/>
        <end position="45"/>
    </location>
</feature>
<proteinExistence type="predicted"/>
<organism evidence="2 3">
    <name type="scientific">Etheostoma spectabile</name>
    <name type="common">orangethroat darter</name>
    <dbReference type="NCBI Taxonomy" id="54343"/>
    <lineage>
        <taxon>Eukaryota</taxon>
        <taxon>Metazoa</taxon>
        <taxon>Chordata</taxon>
        <taxon>Craniata</taxon>
        <taxon>Vertebrata</taxon>
        <taxon>Euteleostomi</taxon>
        <taxon>Actinopterygii</taxon>
        <taxon>Neopterygii</taxon>
        <taxon>Teleostei</taxon>
        <taxon>Neoteleostei</taxon>
        <taxon>Acanthomorphata</taxon>
        <taxon>Eupercaria</taxon>
        <taxon>Perciformes</taxon>
        <taxon>Percoidei</taxon>
        <taxon>Percidae</taxon>
        <taxon>Etheostomatinae</taxon>
        <taxon>Etheostoma</taxon>
    </lineage>
</organism>
<protein>
    <submittedName>
        <fullName evidence="2">Uncharacterized protein</fullName>
    </submittedName>
</protein>
<dbReference type="EMBL" id="VOFY01000007">
    <property type="protein sequence ID" value="KAA8591200.1"/>
    <property type="molecule type" value="Genomic_DNA"/>
</dbReference>
<dbReference type="AlphaFoldDB" id="A0A5J5DD38"/>
<sequence>MISLFYQYFRKNKHPPKPEEQLQGVDVVNKHRDSQPDTAEERSRFNEIQLEASTV</sequence>
<dbReference type="Proteomes" id="UP000327493">
    <property type="component" value="Chromosome 7"/>
</dbReference>
<feature type="region of interest" description="Disordered" evidence="1">
    <location>
        <begin position="30"/>
        <end position="55"/>
    </location>
</feature>
<evidence type="ECO:0000256" key="1">
    <source>
        <dbReference type="SAM" id="MobiDB-lite"/>
    </source>
</evidence>
<comment type="caution">
    <text evidence="2">The sequence shown here is derived from an EMBL/GenBank/DDBJ whole genome shotgun (WGS) entry which is preliminary data.</text>
</comment>
<evidence type="ECO:0000313" key="2">
    <source>
        <dbReference type="EMBL" id="KAA8591200.1"/>
    </source>
</evidence>
<reference evidence="2 3" key="1">
    <citation type="submission" date="2019-08" db="EMBL/GenBank/DDBJ databases">
        <title>A chromosome-level genome assembly, high-density linkage maps, and genome scans reveal the genomic architecture of hybrid incompatibilities underlying speciation via character displacement in darters (Percidae: Etheostominae).</title>
        <authorList>
            <person name="Moran R.L."/>
            <person name="Catchen J.M."/>
            <person name="Fuller R.C."/>
        </authorList>
    </citation>
    <scope>NUCLEOTIDE SEQUENCE [LARGE SCALE GENOMIC DNA]</scope>
    <source>
        <strain evidence="2">EspeVRDwgs_2016</strain>
        <tissue evidence="2">Muscle</tissue>
    </source>
</reference>
<accession>A0A5J5DD38</accession>
<gene>
    <name evidence="2" type="ORF">FQN60_002143</name>
</gene>
<evidence type="ECO:0000313" key="3">
    <source>
        <dbReference type="Proteomes" id="UP000327493"/>
    </source>
</evidence>
<name>A0A5J5DD38_9PERO</name>
<keyword evidence="3" id="KW-1185">Reference proteome</keyword>